<protein>
    <submittedName>
        <fullName evidence="2">Uncharacterized protein</fullName>
    </submittedName>
</protein>
<feature type="compositionally biased region" description="Low complexity" evidence="1">
    <location>
        <begin position="76"/>
        <end position="89"/>
    </location>
</feature>
<accession>A0A4P9WUJ0</accession>
<gene>
    <name evidence="2" type="ORF">CAUPRSCDRAFT_12356</name>
</gene>
<feature type="compositionally biased region" description="Low complexity" evidence="1">
    <location>
        <begin position="116"/>
        <end position="132"/>
    </location>
</feature>
<dbReference type="Proteomes" id="UP000268535">
    <property type="component" value="Unassembled WGS sequence"/>
</dbReference>
<name>A0A4P9WUJ0_9FUNG</name>
<evidence type="ECO:0000313" key="2">
    <source>
        <dbReference type="EMBL" id="RKO95943.1"/>
    </source>
</evidence>
<sequence length="132" mass="12965">MAGGGGLLRHPRIREEGRLHPVAQSRSRVRMRADVLDAGARHGGQLDLLALPADAARPPHVAAARIPGKLAAATQPGWGPSSGPAGADATAEEAPGGVGVEDVSMATAPTVSLKRAVSASASASAGAASAPS</sequence>
<feature type="region of interest" description="Disordered" evidence="1">
    <location>
        <begin position="112"/>
        <end position="132"/>
    </location>
</feature>
<feature type="region of interest" description="Disordered" evidence="1">
    <location>
        <begin position="1"/>
        <end position="29"/>
    </location>
</feature>
<dbReference type="EMBL" id="ML010619">
    <property type="protein sequence ID" value="RKO95943.1"/>
    <property type="molecule type" value="Genomic_DNA"/>
</dbReference>
<reference evidence="3" key="1">
    <citation type="journal article" date="2018" name="Nat. Microbiol.">
        <title>Leveraging single-cell genomics to expand the fungal tree of life.</title>
        <authorList>
            <person name="Ahrendt S.R."/>
            <person name="Quandt C.A."/>
            <person name="Ciobanu D."/>
            <person name="Clum A."/>
            <person name="Salamov A."/>
            <person name="Andreopoulos B."/>
            <person name="Cheng J.F."/>
            <person name="Woyke T."/>
            <person name="Pelin A."/>
            <person name="Henrissat B."/>
            <person name="Reynolds N.K."/>
            <person name="Benny G.L."/>
            <person name="Smith M.E."/>
            <person name="James T.Y."/>
            <person name="Grigoriev I.V."/>
        </authorList>
    </citation>
    <scope>NUCLEOTIDE SEQUENCE [LARGE SCALE GENOMIC DNA]</scope>
    <source>
        <strain evidence="3">ATCC 52028</strain>
    </source>
</reference>
<proteinExistence type="predicted"/>
<evidence type="ECO:0000256" key="1">
    <source>
        <dbReference type="SAM" id="MobiDB-lite"/>
    </source>
</evidence>
<dbReference type="AlphaFoldDB" id="A0A4P9WUJ0"/>
<feature type="region of interest" description="Disordered" evidence="1">
    <location>
        <begin position="72"/>
        <end position="100"/>
    </location>
</feature>
<organism evidence="2 3">
    <name type="scientific">Caulochytrium protostelioides</name>
    <dbReference type="NCBI Taxonomy" id="1555241"/>
    <lineage>
        <taxon>Eukaryota</taxon>
        <taxon>Fungi</taxon>
        <taxon>Fungi incertae sedis</taxon>
        <taxon>Chytridiomycota</taxon>
        <taxon>Chytridiomycota incertae sedis</taxon>
        <taxon>Chytridiomycetes</taxon>
        <taxon>Caulochytriales</taxon>
        <taxon>Caulochytriaceae</taxon>
        <taxon>Caulochytrium</taxon>
    </lineage>
</organism>
<evidence type="ECO:0000313" key="3">
    <source>
        <dbReference type="Proteomes" id="UP000268535"/>
    </source>
</evidence>